<sequence>MVGVQVADVVTAFLLTNWLVLLLGAFAVTVIAFIWQEYEEDREAQEVGRAVGSRTQRLVGGAAGIGAGIFTGILGGLYEAGLTFGDAFDIIGDILVSAPQMVSGLTVAGLGFAWLEGLIPLGSTWFLGLAMMLVGLGTLAAMQINDDDPGGV</sequence>
<organism evidence="2 3">
    <name type="scientific">Haloplanus rubicundus</name>
    <dbReference type="NCBI Taxonomy" id="1547898"/>
    <lineage>
        <taxon>Archaea</taxon>
        <taxon>Methanobacteriati</taxon>
        <taxon>Methanobacteriota</taxon>
        <taxon>Stenosarchaea group</taxon>
        <taxon>Halobacteria</taxon>
        <taxon>Halobacteriales</taxon>
        <taxon>Haloferacaceae</taxon>
        <taxon>Haloplanus</taxon>
    </lineage>
</organism>
<protein>
    <submittedName>
        <fullName evidence="2">Uncharacterized protein</fullName>
    </submittedName>
</protein>
<dbReference type="AlphaFoldDB" id="A0A345E304"/>
<evidence type="ECO:0000313" key="2">
    <source>
        <dbReference type="EMBL" id="AXG06576.1"/>
    </source>
</evidence>
<proteinExistence type="predicted"/>
<accession>A0A345E304</accession>
<keyword evidence="1" id="KW-1133">Transmembrane helix</keyword>
<dbReference type="KEGG" id="haj:DU500_09130"/>
<keyword evidence="3" id="KW-1185">Reference proteome</keyword>
<feature type="transmembrane region" description="Helical" evidence="1">
    <location>
        <begin position="12"/>
        <end position="35"/>
    </location>
</feature>
<feature type="transmembrane region" description="Helical" evidence="1">
    <location>
        <begin position="125"/>
        <end position="144"/>
    </location>
</feature>
<evidence type="ECO:0000256" key="1">
    <source>
        <dbReference type="SAM" id="Phobius"/>
    </source>
</evidence>
<keyword evidence="1" id="KW-0812">Transmembrane</keyword>
<keyword evidence="1" id="KW-0472">Membrane</keyword>
<gene>
    <name evidence="2" type="ORF">DU500_09130</name>
</gene>
<dbReference type="EMBL" id="CP031150">
    <property type="protein sequence ID" value="AXG06576.1"/>
    <property type="molecule type" value="Genomic_DNA"/>
</dbReference>
<feature type="transmembrane region" description="Helical" evidence="1">
    <location>
        <begin position="58"/>
        <end position="78"/>
    </location>
</feature>
<evidence type="ECO:0000313" key="3">
    <source>
        <dbReference type="Proteomes" id="UP000253273"/>
    </source>
</evidence>
<reference evidence="2 3" key="1">
    <citation type="submission" date="2018-07" db="EMBL/GenBank/DDBJ databases">
        <title>Genome sequences of Haloplanus sp. CBA1113.</title>
        <authorList>
            <person name="Kim Y.B."/>
            <person name="Roh S.W."/>
        </authorList>
    </citation>
    <scope>NUCLEOTIDE SEQUENCE [LARGE SCALE GENOMIC DNA]</scope>
    <source>
        <strain evidence="2 3">CBA1113</strain>
    </source>
</reference>
<feature type="transmembrane region" description="Helical" evidence="1">
    <location>
        <begin position="90"/>
        <end position="113"/>
    </location>
</feature>
<name>A0A345E304_9EURY</name>
<dbReference type="Proteomes" id="UP000253273">
    <property type="component" value="Chromosome"/>
</dbReference>